<feature type="domain" description="AMP-dependent synthetase/ligase" evidence="2">
    <location>
        <begin position="24"/>
        <end position="212"/>
    </location>
</feature>
<reference evidence="4" key="1">
    <citation type="journal article" date="2014" name="Int. J. Syst. Evol. Microbiol.">
        <title>Complete genome sequence of Corynebacterium casei LMG S-19264T (=DSM 44701T), isolated from a smear-ripened cheese.</title>
        <authorList>
            <consortium name="US DOE Joint Genome Institute (JGI-PGF)"/>
            <person name="Walter F."/>
            <person name="Albersmeier A."/>
            <person name="Kalinowski J."/>
            <person name="Ruckert C."/>
        </authorList>
    </citation>
    <scope>NUCLEOTIDE SEQUENCE</scope>
    <source>
        <strain evidence="4">CGMCC 1.12160</strain>
    </source>
</reference>
<dbReference type="InterPro" id="IPR042099">
    <property type="entry name" value="ANL_N_sf"/>
</dbReference>
<organism evidence="4 5">
    <name type="scientific">Ornithinimicrobium tianjinense</name>
    <dbReference type="NCBI Taxonomy" id="1195761"/>
    <lineage>
        <taxon>Bacteria</taxon>
        <taxon>Bacillati</taxon>
        <taxon>Actinomycetota</taxon>
        <taxon>Actinomycetes</taxon>
        <taxon>Micrococcales</taxon>
        <taxon>Ornithinimicrobiaceae</taxon>
        <taxon>Ornithinimicrobium</taxon>
    </lineage>
</organism>
<evidence type="ECO:0000256" key="1">
    <source>
        <dbReference type="SAM" id="MobiDB-lite"/>
    </source>
</evidence>
<dbReference type="Proteomes" id="UP000605670">
    <property type="component" value="Unassembled WGS sequence"/>
</dbReference>
<dbReference type="GO" id="GO:0016878">
    <property type="term" value="F:acid-thiol ligase activity"/>
    <property type="evidence" value="ECO:0007669"/>
    <property type="project" value="UniProtKB-ARBA"/>
</dbReference>
<dbReference type="PANTHER" id="PTHR43767">
    <property type="entry name" value="LONG-CHAIN-FATTY-ACID--COA LIGASE"/>
    <property type="match status" value="1"/>
</dbReference>
<name>A0A917BEF5_9MICO</name>
<feature type="domain" description="AMP-binding enzyme C-terminal" evidence="3">
    <location>
        <begin position="281"/>
        <end position="356"/>
    </location>
</feature>
<dbReference type="Gene3D" id="3.40.50.12780">
    <property type="entry name" value="N-terminal domain of ligase-like"/>
    <property type="match status" value="1"/>
</dbReference>
<gene>
    <name evidence="4" type="primary">menE</name>
    <name evidence="4" type="ORF">GCM10011366_02040</name>
</gene>
<dbReference type="AlphaFoldDB" id="A0A917BEF5"/>
<dbReference type="InterPro" id="IPR025110">
    <property type="entry name" value="AMP-bd_C"/>
</dbReference>
<dbReference type="SUPFAM" id="SSF56801">
    <property type="entry name" value="Acetyl-CoA synthetase-like"/>
    <property type="match status" value="1"/>
</dbReference>
<dbReference type="RefSeq" id="WP_188427768.1">
    <property type="nucleotide sequence ID" value="NZ_BAABKH010000010.1"/>
</dbReference>
<evidence type="ECO:0000259" key="2">
    <source>
        <dbReference type="Pfam" id="PF00501"/>
    </source>
</evidence>
<dbReference type="InterPro" id="IPR050237">
    <property type="entry name" value="ATP-dep_AMP-bd_enzyme"/>
</dbReference>
<keyword evidence="4" id="KW-0436">Ligase</keyword>
<evidence type="ECO:0000313" key="4">
    <source>
        <dbReference type="EMBL" id="GGF38074.1"/>
    </source>
</evidence>
<dbReference type="PANTHER" id="PTHR43767:SF1">
    <property type="entry name" value="NONRIBOSOMAL PEPTIDE SYNTHASE PES1 (EUROFUNG)-RELATED"/>
    <property type="match status" value="1"/>
</dbReference>
<comment type="caution">
    <text evidence="4">The sequence shown here is derived from an EMBL/GenBank/DDBJ whole genome shotgun (WGS) entry which is preliminary data.</text>
</comment>
<sequence>MTDHLIAQGATWAELAPLLRRVLDSADDAVVVQTSGSSGEPKRVRLPGPALRASGEATARLVGHGRWVLALPTHHVAGLQVLARSVLAGTSPVPVALDPGMPFRPAPFAAAVAEAHAGQGTRTDHARPVLTSLVPTQLARLLDDPVGVAALQRVTVLLGGAAADPGLLAGARAAGARVHTTYGMSETCGGCVYDGVPLPGVRVRIDPADERVHLGGPVVAGGYLDRPGLTAERFLVDAEGTRWFVTDDRGRWDEAEGRLTVLGRLDDVIVTGGHKVEPRDVEAALRRLPQVRDALVVGLPDPEWGQRVAALLVADSARTPTTLNELRIALSPTLPPHALPRQVAWRDAIPQLGPGKPDRATAREDLAAGAPQEAVAE</sequence>
<dbReference type="PROSITE" id="PS00455">
    <property type="entry name" value="AMP_BINDING"/>
    <property type="match status" value="1"/>
</dbReference>
<dbReference type="InterPro" id="IPR020845">
    <property type="entry name" value="AMP-binding_CS"/>
</dbReference>
<evidence type="ECO:0000259" key="3">
    <source>
        <dbReference type="Pfam" id="PF13193"/>
    </source>
</evidence>
<evidence type="ECO:0000313" key="5">
    <source>
        <dbReference type="Proteomes" id="UP000605670"/>
    </source>
</evidence>
<dbReference type="EMBL" id="BMEM01000001">
    <property type="protein sequence ID" value="GGF38074.1"/>
    <property type="molecule type" value="Genomic_DNA"/>
</dbReference>
<accession>A0A917BEF5</accession>
<dbReference type="InterPro" id="IPR045851">
    <property type="entry name" value="AMP-bd_C_sf"/>
</dbReference>
<feature type="region of interest" description="Disordered" evidence="1">
    <location>
        <begin position="350"/>
        <end position="377"/>
    </location>
</feature>
<dbReference type="Pfam" id="PF13193">
    <property type="entry name" value="AMP-binding_C"/>
    <property type="match status" value="1"/>
</dbReference>
<feature type="compositionally biased region" description="Basic and acidic residues" evidence="1">
    <location>
        <begin position="356"/>
        <end position="366"/>
    </location>
</feature>
<keyword evidence="5" id="KW-1185">Reference proteome</keyword>
<protein>
    <submittedName>
        <fullName evidence="4">O-succinylbenzoic acid--CoA ligase</fullName>
    </submittedName>
</protein>
<dbReference type="InterPro" id="IPR000873">
    <property type="entry name" value="AMP-dep_synth/lig_dom"/>
</dbReference>
<reference evidence="4" key="2">
    <citation type="submission" date="2020-09" db="EMBL/GenBank/DDBJ databases">
        <authorList>
            <person name="Sun Q."/>
            <person name="Zhou Y."/>
        </authorList>
    </citation>
    <scope>NUCLEOTIDE SEQUENCE</scope>
    <source>
        <strain evidence="4">CGMCC 1.12160</strain>
    </source>
</reference>
<dbReference type="Pfam" id="PF00501">
    <property type="entry name" value="AMP-binding"/>
    <property type="match status" value="1"/>
</dbReference>
<dbReference type="Gene3D" id="3.30.300.30">
    <property type="match status" value="1"/>
</dbReference>
<proteinExistence type="predicted"/>